<dbReference type="InterPro" id="IPR050234">
    <property type="entry name" value="Nuclear_hormone_rcpt_NR1"/>
</dbReference>
<keyword evidence="3" id="KW-0862">Zinc</keyword>
<organism evidence="12 13">
    <name type="scientific">Dreissena polymorpha</name>
    <name type="common">Zebra mussel</name>
    <name type="synonym">Mytilus polymorpha</name>
    <dbReference type="NCBI Taxonomy" id="45954"/>
    <lineage>
        <taxon>Eukaryota</taxon>
        <taxon>Metazoa</taxon>
        <taxon>Spiralia</taxon>
        <taxon>Lophotrochozoa</taxon>
        <taxon>Mollusca</taxon>
        <taxon>Bivalvia</taxon>
        <taxon>Autobranchia</taxon>
        <taxon>Heteroconchia</taxon>
        <taxon>Euheterodonta</taxon>
        <taxon>Imparidentia</taxon>
        <taxon>Neoheterodontei</taxon>
        <taxon>Myida</taxon>
        <taxon>Dreissenoidea</taxon>
        <taxon>Dreissenidae</taxon>
        <taxon>Dreissena</taxon>
    </lineage>
</organism>
<reference evidence="12" key="2">
    <citation type="submission" date="2020-11" db="EMBL/GenBank/DDBJ databases">
        <authorList>
            <person name="McCartney M.A."/>
            <person name="Auch B."/>
            <person name="Kono T."/>
            <person name="Mallez S."/>
            <person name="Becker A."/>
            <person name="Gohl D.M."/>
            <person name="Silverstein K.A.T."/>
            <person name="Koren S."/>
            <person name="Bechman K.B."/>
            <person name="Herman A."/>
            <person name="Abrahante J.E."/>
            <person name="Garbe J."/>
        </authorList>
    </citation>
    <scope>NUCLEOTIDE SEQUENCE</scope>
    <source>
        <strain evidence="12">Duluth1</strain>
        <tissue evidence="12">Whole animal</tissue>
    </source>
</reference>
<keyword evidence="13" id="KW-1185">Reference proteome</keyword>
<dbReference type="Pfam" id="PF00104">
    <property type="entry name" value="Hormone_recep"/>
    <property type="match status" value="1"/>
</dbReference>
<dbReference type="PROSITE" id="PS51030">
    <property type="entry name" value="NUCLEAR_REC_DBD_2"/>
    <property type="match status" value="1"/>
</dbReference>
<proteinExistence type="predicted"/>
<evidence type="ECO:0000259" key="10">
    <source>
        <dbReference type="PROSITE" id="PS51030"/>
    </source>
</evidence>
<dbReference type="Gene3D" id="1.10.565.10">
    <property type="entry name" value="Retinoid X Receptor"/>
    <property type="match status" value="1"/>
</dbReference>
<comment type="caution">
    <text evidence="12">The sequence shown here is derived from an EMBL/GenBank/DDBJ whole genome shotgun (WGS) entry which is preliminary data.</text>
</comment>
<evidence type="ECO:0000259" key="11">
    <source>
        <dbReference type="PROSITE" id="PS51843"/>
    </source>
</evidence>
<dbReference type="SMART" id="SM00399">
    <property type="entry name" value="ZnF_C4"/>
    <property type="match status" value="1"/>
</dbReference>
<reference evidence="12" key="1">
    <citation type="journal article" date="2019" name="bioRxiv">
        <title>The Genome of the Zebra Mussel, Dreissena polymorpha: A Resource for Invasive Species Research.</title>
        <authorList>
            <person name="McCartney M.A."/>
            <person name="Auch B."/>
            <person name="Kono T."/>
            <person name="Mallez S."/>
            <person name="Zhang Y."/>
            <person name="Obille A."/>
            <person name="Becker A."/>
            <person name="Abrahante J.E."/>
            <person name="Garbe J."/>
            <person name="Badalamenti J.P."/>
            <person name="Herman A."/>
            <person name="Mangelson H."/>
            <person name="Liachko I."/>
            <person name="Sullivan S."/>
            <person name="Sone E.D."/>
            <person name="Koren S."/>
            <person name="Silverstein K.A.T."/>
            <person name="Beckman K.B."/>
            <person name="Gohl D.M."/>
        </authorList>
    </citation>
    <scope>NUCLEOTIDE SEQUENCE</scope>
    <source>
        <strain evidence="12">Duluth1</strain>
        <tissue evidence="12">Whole animal</tissue>
    </source>
</reference>
<dbReference type="PANTHER" id="PTHR24082">
    <property type="entry name" value="NUCLEAR HORMONE RECEPTOR"/>
    <property type="match status" value="1"/>
</dbReference>
<dbReference type="GO" id="GO:0008270">
    <property type="term" value="F:zinc ion binding"/>
    <property type="evidence" value="ECO:0007669"/>
    <property type="project" value="UniProtKB-KW"/>
</dbReference>
<keyword evidence="8" id="KW-0539">Nucleus</keyword>
<evidence type="ECO:0000256" key="3">
    <source>
        <dbReference type="ARBA" id="ARBA00022833"/>
    </source>
</evidence>
<sequence length="591" mass="66994">MNESTMDLSTTALPSKINSLTQSAVNGNDHHSLSSMIDFSTSCGSSMMDTLPQSTVKEHLLNPIHYSAMNHGRPQEHVDLVNQMPRNSAEDFHDSSWRPSSVNRMSSNSSSSSDLEYLLLKSEPDSSEYLLSFQGPKSDKHGLSSPLNAFKDELFASETEPDSSSSIATDTDLTLTSSATDWKGNALKYPPCAVCTGKSSGMHYGCFTCEACKNFFRRYLLRNSGFLCKKNNNCPILNRSRGNCSGCRLQKCLEVGMAKEKSKIGRYTHVQRTETIRKMNRLEGKDDSLEMGEPTPNENIKMEHFCEEPAVKHESLLTEDEIELIKTLVESMDAIQHFGERGSTPEGREAIISEHYDRYQAKVKLFGPLRAIPKDEYFTLLKMHNIDLDGRWNLFKQEANNCSHIVTRYCQFAYKIPGFSELSMKDQENLLKIGHCDFFTILLHEGYDKKRGIFLEMNGVPAHIEEAADKIFSREIVELQCEISTRWQGLVLQKEEKALLIAMALLCSDRIDLEHPDQVATYNDRLMELLLKVMGTVHGKDTQKRFTKFIDILTFSREASHAYFREYQQMSNNEMVTSAAPKFPSLCPETF</sequence>
<feature type="compositionally biased region" description="Low complexity" evidence="9">
    <location>
        <begin position="100"/>
        <end position="110"/>
    </location>
</feature>
<evidence type="ECO:0000256" key="9">
    <source>
        <dbReference type="SAM" id="MobiDB-lite"/>
    </source>
</evidence>
<gene>
    <name evidence="12" type="ORF">DPMN_050700</name>
</gene>
<dbReference type="GO" id="GO:0009755">
    <property type="term" value="P:hormone-mediated signaling pathway"/>
    <property type="evidence" value="ECO:0007669"/>
    <property type="project" value="TreeGrafter"/>
</dbReference>
<keyword evidence="6" id="KW-0804">Transcription</keyword>
<evidence type="ECO:0000313" key="12">
    <source>
        <dbReference type="EMBL" id="KAH3724873.1"/>
    </source>
</evidence>
<evidence type="ECO:0000256" key="2">
    <source>
        <dbReference type="ARBA" id="ARBA00022771"/>
    </source>
</evidence>
<feature type="region of interest" description="Disordered" evidence="9">
    <location>
        <begin position="87"/>
        <end position="110"/>
    </location>
</feature>
<dbReference type="GO" id="GO:0000122">
    <property type="term" value="P:negative regulation of transcription by RNA polymerase II"/>
    <property type="evidence" value="ECO:0007669"/>
    <property type="project" value="TreeGrafter"/>
</dbReference>
<dbReference type="SUPFAM" id="SSF57716">
    <property type="entry name" value="Glucocorticoid receptor-like (DNA-binding domain)"/>
    <property type="match status" value="1"/>
</dbReference>
<keyword evidence="1" id="KW-0479">Metal-binding</keyword>
<dbReference type="AlphaFoldDB" id="A0A9D4HPJ7"/>
<accession>A0A9D4HPJ7</accession>
<dbReference type="Gene3D" id="3.30.50.10">
    <property type="entry name" value="Erythroid Transcription Factor GATA-1, subunit A"/>
    <property type="match status" value="1"/>
</dbReference>
<dbReference type="GO" id="GO:0045944">
    <property type="term" value="P:positive regulation of transcription by RNA polymerase II"/>
    <property type="evidence" value="ECO:0007669"/>
    <property type="project" value="TreeGrafter"/>
</dbReference>
<evidence type="ECO:0000256" key="6">
    <source>
        <dbReference type="ARBA" id="ARBA00023163"/>
    </source>
</evidence>
<protein>
    <submittedName>
        <fullName evidence="12">Uncharacterized protein</fullName>
    </submittedName>
</protein>
<evidence type="ECO:0000256" key="5">
    <source>
        <dbReference type="ARBA" id="ARBA00023125"/>
    </source>
</evidence>
<dbReference type="GO" id="GO:0004879">
    <property type="term" value="F:nuclear receptor activity"/>
    <property type="evidence" value="ECO:0007669"/>
    <property type="project" value="TreeGrafter"/>
</dbReference>
<dbReference type="InterPro" id="IPR001723">
    <property type="entry name" value="Nuclear_hrmn_rcpt"/>
</dbReference>
<dbReference type="PRINTS" id="PR00047">
    <property type="entry name" value="STROIDFINGER"/>
</dbReference>
<dbReference type="PANTHER" id="PTHR24082:SF473">
    <property type="entry name" value="ECDYSONE-INDUCED PROTEIN 75B, ISOFORM B"/>
    <property type="match status" value="1"/>
</dbReference>
<evidence type="ECO:0000256" key="8">
    <source>
        <dbReference type="ARBA" id="ARBA00023242"/>
    </source>
</evidence>
<name>A0A9D4HPJ7_DREPO</name>
<dbReference type="PRINTS" id="PR00398">
    <property type="entry name" value="STRDHORMONER"/>
</dbReference>
<dbReference type="EMBL" id="JAIWYP010000012">
    <property type="protein sequence ID" value="KAH3724873.1"/>
    <property type="molecule type" value="Genomic_DNA"/>
</dbReference>
<dbReference type="SUPFAM" id="SSF48508">
    <property type="entry name" value="Nuclear receptor ligand-binding domain"/>
    <property type="match status" value="1"/>
</dbReference>
<dbReference type="InterPro" id="IPR035500">
    <property type="entry name" value="NHR-like_dom_sf"/>
</dbReference>
<evidence type="ECO:0000256" key="1">
    <source>
        <dbReference type="ARBA" id="ARBA00022723"/>
    </source>
</evidence>
<dbReference type="GO" id="GO:0000978">
    <property type="term" value="F:RNA polymerase II cis-regulatory region sequence-specific DNA binding"/>
    <property type="evidence" value="ECO:0007669"/>
    <property type="project" value="TreeGrafter"/>
</dbReference>
<dbReference type="InterPro" id="IPR001628">
    <property type="entry name" value="Znf_hrmn_rcpt"/>
</dbReference>
<feature type="domain" description="Nuclear receptor" evidence="10">
    <location>
        <begin position="189"/>
        <end position="264"/>
    </location>
</feature>
<dbReference type="InterPro" id="IPR000536">
    <property type="entry name" value="Nucl_hrmn_rcpt_lig-bd"/>
</dbReference>
<dbReference type="GO" id="GO:0030154">
    <property type="term" value="P:cell differentiation"/>
    <property type="evidence" value="ECO:0007669"/>
    <property type="project" value="TreeGrafter"/>
</dbReference>
<evidence type="ECO:0000256" key="7">
    <source>
        <dbReference type="ARBA" id="ARBA00023170"/>
    </source>
</evidence>
<keyword evidence="5" id="KW-0238">DNA-binding</keyword>
<evidence type="ECO:0000313" key="13">
    <source>
        <dbReference type="Proteomes" id="UP000828390"/>
    </source>
</evidence>
<dbReference type="SMART" id="SM00430">
    <property type="entry name" value="HOLI"/>
    <property type="match status" value="1"/>
</dbReference>
<dbReference type="CDD" id="cd06916">
    <property type="entry name" value="NR_DBD_like"/>
    <property type="match status" value="1"/>
</dbReference>
<dbReference type="OrthoDB" id="6081310at2759"/>
<dbReference type="InterPro" id="IPR013088">
    <property type="entry name" value="Znf_NHR/GATA"/>
</dbReference>
<keyword evidence="7" id="KW-0675">Receptor</keyword>
<keyword evidence="2" id="KW-0863">Zinc-finger</keyword>
<dbReference type="Proteomes" id="UP000828390">
    <property type="component" value="Unassembled WGS sequence"/>
</dbReference>
<dbReference type="Pfam" id="PF00105">
    <property type="entry name" value="zf-C4"/>
    <property type="match status" value="1"/>
</dbReference>
<evidence type="ECO:0000256" key="4">
    <source>
        <dbReference type="ARBA" id="ARBA00023015"/>
    </source>
</evidence>
<feature type="domain" description="NR LBD" evidence="11">
    <location>
        <begin position="372"/>
        <end position="589"/>
    </location>
</feature>
<dbReference type="PROSITE" id="PS51843">
    <property type="entry name" value="NR_LBD"/>
    <property type="match status" value="1"/>
</dbReference>
<keyword evidence="4" id="KW-0805">Transcription regulation</keyword>